<accession>A0ACC1TZH5</accession>
<reference evidence="1" key="1">
    <citation type="submission" date="2022-09" db="EMBL/GenBank/DDBJ databases">
        <title>A Global Phylogenomic Analysis of the Shiitake Genus Lentinula.</title>
        <authorList>
            <consortium name="DOE Joint Genome Institute"/>
            <person name="Sierra-Patev S."/>
            <person name="Min B."/>
            <person name="Naranjo-Ortiz M."/>
            <person name="Looney B."/>
            <person name="Konkel Z."/>
            <person name="Slot J.C."/>
            <person name="Sakamoto Y."/>
            <person name="Steenwyk J.L."/>
            <person name="Rokas A."/>
            <person name="Carro J."/>
            <person name="Camarero S."/>
            <person name="Ferreira P."/>
            <person name="Molpeceres G."/>
            <person name="Ruiz-Duenas F.J."/>
            <person name="Serrano A."/>
            <person name="Henrissat B."/>
            <person name="Drula E."/>
            <person name="Hughes K.W."/>
            <person name="Mata J.L."/>
            <person name="Ishikawa N.K."/>
            <person name="Vargas-Isla R."/>
            <person name="Ushijima S."/>
            <person name="Smith C.A."/>
            <person name="Ahrendt S."/>
            <person name="Andreopoulos W."/>
            <person name="He G."/>
            <person name="Labutti K."/>
            <person name="Lipzen A."/>
            <person name="Ng V."/>
            <person name="Riley R."/>
            <person name="Sandor L."/>
            <person name="Barry K."/>
            <person name="Martinez A.T."/>
            <person name="Xiao Y."/>
            <person name="Gibbons J.G."/>
            <person name="Terashima K."/>
            <person name="Grigoriev I.V."/>
            <person name="Hibbett D.S."/>
        </authorList>
    </citation>
    <scope>NUCLEOTIDE SEQUENCE</scope>
    <source>
        <strain evidence="1">TMI1499</strain>
    </source>
</reference>
<evidence type="ECO:0000313" key="1">
    <source>
        <dbReference type="EMBL" id="KAJ3809849.1"/>
    </source>
</evidence>
<proteinExistence type="predicted"/>
<sequence>MATQQLATWSVNLQYANLTAPVIAAAVTSLYNWAGCAIGGYQQPAPSLALNATFPHFGGAPTSSILALANDSTQTDAQIAAFVNGIAGHVDDYDDTHLATIIHPTGTVASALFAVAEWQGGVTGQEFVTAFVAGVEAELKLGLAVWPEHYDVGWHDTSTTGSIGAAVAVSKILGLDVPTTQQAIGIACTQVIGMQEFFGSDTKSFHIGRAAQGGMIGALLAQSGFSSSLQGLEAQFGWVHVVSTRENVTAEFDQLGEVWEILSNTFKPYPCGIVMHPSIQGAIEVQSAALGQGLSIQDITSVEARVNPETLVLTGQTDPETGLEGKFSVYHGIAVGLLFGQATPSQFTDSVVTNATVVALRKLVNVTTDSTINEDEAYVSALFQDGTNVTQHIEHVIGSIDNPLNETQLKDKFMGQASLVLGEERAGKAYDAFMGIGNVSDVGLVVKMFSGVNGTNGTTAGGNTTSSVSGTSGARSVYYKEKHGVIAFTTLAVVFGLVMYC</sequence>
<protein>
    <submittedName>
        <fullName evidence="1">Uncharacterized protein</fullName>
    </submittedName>
</protein>
<organism evidence="1 2">
    <name type="scientific">Lentinula aff. lateritia</name>
    <dbReference type="NCBI Taxonomy" id="2804960"/>
    <lineage>
        <taxon>Eukaryota</taxon>
        <taxon>Fungi</taxon>
        <taxon>Dikarya</taxon>
        <taxon>Basidiomycota</taxon>
        <taxon>Agaricomycotina</taxon>
        <taxon>Agaricomycetes</taxon>
        <taxon>Agaricomycetidae</taxon>
        <taxon>Agaricales</taxon>
        <taxon>Marasmiineae</taxon>
        <taxon>Omphalotaceae</taxon>
        <taxon>Lentinula</taxon>
    </lineage>
</organism>
<comment type="caution">
    <text evidence="1">The sequence shown here is derived from an EMBL/GenBank/DDBJ whole genome shotgun (WGS) entry which is preliminary data.</text>
</comment>
<gene>
    <name evidence="1" type="ORF">F5876DRAFT_66130</name>
</gene>
<evidence type="ECO:0000313" key="2">
    <source>
        <dbReference type="Proteomes" id="UP001163835"/>
    </source>
</evidence>
<keyword evidence="2" id="KW-1185">Reference proteome</keyword>
<dbReference type="Proteomes" id="UP001163835">
    <property type="component" value="Unassembled WGS sequence"/>
</dbReference>
<dbReference type="EMBL" id="MU795133">
    <property type="protein sequence ID" value="KAJ3809849.1"/>
    <property type="molecule type" value="Genomic_DNA"/>
</dbReference>
<name>A0ACC1TZH5_9AGAR</name>